<evidence type="ECO:0000313" key="2">
    <source>
        <dbReference type="EMBL" id="RSM69654.1"/>
    </source>
</evidence>
<dbReference type="OrthoDB" id="4424311at2"/>
<evidence type="ECO:0000313" key="3">
    <source>
        <dbReference type="Proteomes" id="UP000287547"/>
    </source>
</evidence>
<sequence length="216" mass="23327">MRLRTRITLLCCTVIAAVSGLTVPAQAAPVVLAQGYHDAIDVQYNGGRLELWVLDNSVSPPLVRDPANVVFQVKPSAQAAVPNRPEFAFLGSPGAPVWILPQTENQDLLWPTITTWHVPAGVFRNDQLTVRLLNVQGPNGFSMFTTRLGSVSVHYDSEDGLPDSLTLGLTRLHAAWAFEATGTYTLTFEVAGTRASDGALLFSNPVQYHFVVGGLS</sequence>
<dbReference type="AlphaFoldDB" id="A0A428YN22"/>
<dbReference type="Proteomes" id="UP000287547">
    <property type="component" value="Unassembled WGS sequence"/>
</dbReference>
<evidence type="ECO:0000256" key="1">
    <source>
        <dbReference type="SAM" id="SignalP"/>
    </source>
</evidence>
<dbReference type="RefSeq" id="WP_037269954.1">
    <property type="nucleotide sequence ID" value="NZ_QHKI01000070.1"/>
</dbReference>
<dbReference type="NCBIfam" id="NF038134">
    <property type="entry name" value="choice_anch_M"/>
    <property type="match status" value="1"/>
</dbReference>
<feature type="signal peptide" evidence="1">
    <location>
        <begin position="1"/>
        <end position="27"/>
    </location>
</feature>
<comment type="caution">
    <text evidence="2">The sequence shown here is derived from an EMBL/GenBank/DDBJ whole genome shotgun (WGS) entry which is preliminary data.</text>
</comment>
<feature type="chain" id="PRO_5019050980" description="Surface-anchored protein" evidence="1">
    <location>
        <begin position="28"/>
        <end position="216"/>
    </location>
</feature>
<keyword evidence="1" id="KW-0732">Signal</keyword>
<dbReference type="EMBL" id="QHKI01000070">
    <property type="protein sequence ID" value="RSM69654.1"/>
    <property type="molecule type" value="Genomic_DNA"/>
</dbReference>
<gene>
    <name evidence="2" type="ORF">DMH04_45885</name>
</gene>
<proteinExistence type="predicted"/>
<organism evidence="2 3">
    <name type="scientific">Kibdelosporangium aridum</name>
    <dbReference type="NCBI Taxonomy" id="2030"/>
    <lineage>
        <taxon>Bacteria</taxon>
        <taxon>Bacillati</taxon>
        <taxon>Actinomycetota</taxon>
        <taxon>Actinomycetes</taxon>
        <taxon>Pseudonocardiales</taxon>
        <taxon>Pseudonocardiaceae</taxon>
        <taxon>Kibdelosporangium</taxon>
    </lineage>
</organism>
<dbReference type="InterPro" id="IPR022435">
    <property type="entry name" value="Surface-anchored_actinobac"/>
</dbReference>
<evidence type="ECO:0008006" key="4">
    <source>
        <dbReference type="Google" id="ProtNLM"/>
    </source>
</evidence>
<dbReference type="NCBIfam" id="TIGR03769">
    <property type="entry name" value="P_ac_wall_RPT"/>
    <property type="match status" value="1"/>
</dbReference>
<protein>
    <recommendedName>
        <fullName evidence="4">Surface-anchored protein</fullName>
    </recommendedName>
</protein>
<reference evidence="2 3" key="1">
    <citation type="submission" date="2018-05" db="EMBL/GenBank/DDBJ databases">
        <title>Evolution of GPA BGCs.</title>
        <authorList>
            <person name="Waglechner N."/>
            <person name="Wright G.D."/>
        </authorList>
    </citation>
    <scope>NUCLEOTIDE SEQUENCE [LARGE SCALE GENOMIC DNA]</scope>
    <source>
        <strain evidence="2 3">A82846</strain>
    </source>
</reference>
<accession>A0A428YN22</accession>
<name>A0A428YN22_KIBAR</name>